<evidence type="ECO:0000256" key="2">
    <source>
        <dbReference type="ARBA" id="ARBA00022448"/>
    </source>
</evidence>
<keyword evidence="6 7" id="KW-0472">Membrane</keyword>
<keyword evidence="5 7" id="KW-1133">Transmembrane helix</keyword>
<dbReference type="InParanoid" id="A0A4R5CLV1"/>
<dbReference type="Gene3D" id="1.10.3720.10">
    <property type="entry name" value="MetI-like"/>
    <property type="match status" value="1"/>
</dbReference>
<keyword evidence="4 7" id="KW-0812">Transmembrane</keyword>
<dbReference type="EMBL" id="SMKZ01000053">
    <property type="protein sequence ID" value="TDE00210.1"/>
    <property type="molecule type" value="Genomic_DNA"/>
</dbReference>
<protein>
    <submittedName>
        <fullName evidence="9">ABC transporter permease</fullName>
    </submittedName>
</protein>
<dbReference type="OrthoDB" id="7274389at2"/>
<evidence type="ECO:0000256" key="1">
    <source>
        <dbReference type="ARBA" id="ARBA00004651"/>
    </source>
</evidence>
<gene>
    <name evidence="9" type="ORF">E1269_26215</name>
</gene>
<dbReference type="GO" id="GO:0005886">
    <property type="term" value="C:plasma membrane"/>
    <property type="evidence" value="ECO:0007669"/>
    <property type="project" value="UniProtKB-SubCell"/>
</dbReference>
<accession>A0A4R5CLV1</accession>
<evidence type="ECO:0000256" key="4">
    <source>
        <dbReference type="ARBA" id="ARBA00022692"/>
    </source>
</evidence>
<dbReference type="GO" id="GO:0055085">
    <property type="term" value="P:transmembrane transport"/>
    <property type="evidence" value="ECO:0007669"/>
    <property type="project" value="InterPro"/>
</dbReference>
<comment type="caution">
    <text evidence="9">The sequence shown here is derived from an EMBL/GenBank/DDBJ whole genome shotgun (WGS) entry which is preliminary data.</text>
</comment>
<dbReference type="SUPFAM" id="SSF161098">
    <property type="entry name" value="MetI-like"/>
    <property type="match status" value="1"/>
</dbReference>
<dbReference type="PANTHER" id="PTHR30151">
    <property type="entry name" value="ALKANE SULFONATE ABC TRANSPORTER-RELATED, MEMBRANE SUBUNIT"/>
    <property type="match status" value="1"/>
</dbReference>
<keyword evidence="3" id="KW-1003">Cell membrane</keyword>
<dbReference type="PROSITE" id="PS50928">
    <property type="entry name" value="ABC_TM1"/>
    <property type="match status" value="1"/>
</dbReference>
<evidence type="ECO:0000259" key="8">
    <source>
        <dbReference type="PROSITE" id="PS50928"/>
    </source>
</evidence>
<keyword evidence="10" id="KW-1185">Reference proteome</keyword>
<evidence type="ECO:0000256" key="6">
    <source>
        <dbReference type="ARBA" id="ARBA00023136"/>
    </source>
</evidence>
<name>A0A4R5CLV1_9ACTN</name>
<dbReference type="GO" id="GO:0010438">
    <property type="term" value="P:cellular response to sulfur starvation"/>
    <property type="evidence" value="ECO:0007669"/>
    <property type="project" value="TreeGrafter"/>
</dbReference>
<feature type="transmembrane region" description="Helical" evidence="7">
    <location>
        <begin position="183"/>
        <end position="202"/>
    </location>
</feature>
<dbReference type="InterPro" id="IPR035906">
    <property type="entry name" value="MetI-like_sf"/>
</dbReference>
<evidence type="ECO:0000256" key="7">
    <source>
        <dbReference type="RuleBase" id="RU363032"/>
    </source>
</evidence>
<dbReference type="PANTHER" id="PTHR30151:SF25">
    <property type="entry name" value="TAURINE TRANSPORT SYSTEM PERMEASE PROTEIN TAUC"/>
    <property type="match status" value="1"/>
</dbReference>
<proteinExistence type="inferred from homology"/>
<dbReference type="AlphaFoldDB" id="A0A4R5CLV1"/>
<dbReference type="Pfam" id="PF00528">
    <property type="entry name" value="BPD_transp_1"/>
    <property type="match status" value="1"/>
</dbReference>
<dbReference type="InterPro" id="IPR000515">
    <property type="entry name" value="MetI-like"/>
</dbReference>
<comment type="similarity">
    <text evidence="7">Belongs to the binding-protein-dependent transport system permease family.</text>
</comment>
<dbReference type="RefSeq" id="WP_131900151.1">
    <property type="nucleotide sequence ID" value="NZ_SMKZ01000053.1"/>
</dbReference>
<keyword evidence="2 7" id="KW-0813">Transport</keyword>
<evidence type="ECO:0000313" key="10">
    <source>
        <dbReference type="Proteomes" id="UP000294739"/>
    </source>
</evidence>
<feature type="transmembrane region" description="Helical" evidence="7">
    <location>
        <begin position="115"/>
        <end position="137"/>
    </location>
</feature>
<feature type="transmembrane region" description="Helical" evidence="7">
    <location>
        <begin position="21"/>
        <end position="38"/>
    </location>
</feature>
<reference evidence="9 10" key="1">
    <citation type="submission" date="2019-03" db="EMBL/GenBank/DDBJ databases">
        <title>Draft genome sequences of novel Actinobacteria.</title>
        <authorList>
            <person name="Sahin N."/>
            <person name="Ay H."/>
            <person name="Saygin H."/>
        </authorList>
    </citation>
    <scope>NUCLEOTIDE SEQUENCE [LARGE SCALE GENOMIC DNA]</scope>
    <source>
        <strain evidence="9 10">5K138</strain>
    </source>
</reference>
<evidence type="ECO:0000256" key="3">
    <source>
        <dbReference type="ARBA" id="ARBA00022475"/>
    </source>
</evidence>
<dbReference type="CDD" id="cd06261">
    <property type="entry name" value="TM_PBP2"/>
    <property type="match status" value="1"/>
</dbReference>
<evidence type="ECO:0000256" key="5">
    <source>
        <dbReference type="ARBA" id="ARBA00022989"/>
    </source>
</evidence>
<feature type="domain" description="ABC transmembrane type-1" evidence="8">
    <location>
        <begin position="77"/>
        <end position="257"/>
    </location>
</feature>
<evidence type="ECO:0000313" key="9">
    <source>
        <dbReference type="EMBL" id="TDE00210.1"/>
    </source>
</evidence>
<feature type="transmembrane region" description="Helical" evidence="7">
    <location>
        <begin position="84"/>
        <end position="103"/>
    </location>
</feature>
<comment type="subcellular location">
    <subcellularLocation>
        <location evidence="1 7">Cell membrane</location>
        <topology evidence="1 7">Multi-pass membrane protein</topology>
    </subcellularLocation>
</comment>
<feature type="transmembrane region" description="Helical" evidence="7">
    <location>
        <begin position="143"/>
        <end position="162"/>
    </location>
</feature>
<sequence length="276" mass="28957">MTVELTRSRSATTIARPLRTAGSVLASLTILVVLWWLVTDGIGLVGADMFASPGSVADRLAELVTTPFAGETLTGHVSASLQRWVLGLAAAVLLGVPLGMLMAEQADVDAAVTPVFEALRFIPPLAWVPLAILWLGASVTAQALVVFVAAFPPCLLNAHRAVRGIDPVLRRAARTLGAGRWREVVWVAVPTGLPTVLAGVAIAMTNGWMALIGAELVGARSGLGFMILRGQSNAAPDIIVAAMVVIGIIGAAMTALMGLATRRVLRWQHTDTHRET</sequence>
<organism evidence="9 10">
    <name type="scientific">Jiangella asiatica</name>
    <dbReference type="NCBI Taxonomy" id="2530372"/>
    <lineage>
        <taxon>Bacteria</taxon>
        <taxon>Bacillati</taxon>
        <taxon>Actinomycetota</taxon>
        <taxon>Actinomycetes</taxon>
        <taxon>Jiangellales</taxon>
        <taxon>Jiangellaceae</taxon>
        <taxon>Jiangella</taxon>
    </lineage>
</organism>
<dbReference type="Proteomes" id="UP000294739">
    <property type="component" value="Unassembled WGS sequence"/>
</dbReference>
<feature type="transmembrane region" description="Helical" evidence="7">
    <location>
        <begin position="240"/>
        <end position="260"/>
    </location>
</feature>